<evidence type="ECO:0000313" key="3">
    <source>
        <dbReference type="Proteomes" id="UP000184600"/>
    </source>
</evidence>
<dbReference type="AlphaFoldDB" id="A0A1M7YQ32"/>
<name>A0A1M7YQ32_9VIBR</name>
<organism evidence="2 3">
    <name type="scientific">Vibrio quintilis</name>
    <dbReference type="NCBI Taxonomy" id="1117707"/>
    <lineage>
        <taxon>Bacteria</taxon>
        <taxon>Pseudomonadati</taxon>
        <taxon>Pseudomonadota</taxon>
        <taxon>Gammaproteobacteria</taxon>
        <taxon>Vibrionales</taxon>
        <taxon>Vibrionaceae</taxon>
        <taxon>Vibrio</taxon>
    </lineage>
</organism>
<dbReference type="InterPro" id="IPR032710">
    <property type="entry name" value="NTF2-like_dom_sf"/>
</dbReference>
<reference evidence="3" key="1">
    <citation type="submission" date="2016-12" db="EMBL/GenBank/DDBJ databases">
        <authorList>
            <person name="Rodrigo-Torres L."/>
            <person name="Arahal R.D."/>
            <person name="Lucena T."/>
        </authorList>
    </citation>
    <scope>NUCLEOTIDE SEQUENCE [LARGE SCALE GENOMIC DNA]</scope>
</reference>
<dbReference type="SUPFAM" id="SSF54427">
    <property type="entry name" value="NTF2-like"/>
    <property type="match status" value="2"/>
</dbReference>
<dbReference type="InterPro" id="IPR037401">
    <property type="entry name" value="SnoaL-like"/>
</dbReference>
<dbReference type="RefSeq" id="WP_073579607.1">
    <property type="nucleotide sequence ID" value="NZ_AP024897.1"/>
</dbReference>
<dbReference type="EMBL" id="FRFG01000007">
    <property type="protein sequence ID" value="SHO54694.1"/>
    <property type="molecule type" value="Genomic_DNA"/>
</dbReference>
<dbReference type="PANTHER" id="PTHR38436">
    <property type="entry name" value="POLYKETIDE CYCLASE SNOAL-LIKE DOMAIN"/>
    <property type="match status" value="1"/>
</dbReference>
<dbReference type="Pfam" id="PF12680">
    <property type="entry name" value="SnoaL_2"/>
    <property type="match status" value="1"/>
</dbReference>
<sequence>MADIWIWTKKTGFCCICAYTLFILFACASVPPESHLSHQAPVNVSENHQALLRSRDHQLAANKRLVYDMWRTLVDAHDVRAARKYLGRDYIQHNPVIASGRSATLSFFSALGQPQPVLPRVKAELIAIVAEKDLVAFVQADRQQYPHPYTTTWFDLFRIRNNRIVEHWDHGKLPMGMTPAPYAPVKENTEPEKVPESDDRQLAANKQRILALRHAGKRAAFFAKNCIRHTPALLKHAAGSEIKVRPLVNMVAEGDLVVVAGKAAYEDGKGHPYSTTWFEMYRLSDGKITEFWNTARLPVLLVAN</sequence>
<dbReference type="Proteomes" id="UP000184600">
    <property type="component" value="Unassembled WGS sequence"/>
</dbReference>
<dbReference type="OrthoDB" id="9812089at2"/>
<dbReference type="PANTHER" id="PTHR38436:SF1">
    <property type="entry name" value="ESTER CYCLASE"/>
    <property type="match status" value="1"/>
</dbReference>
<dbReference type="Gene3D" id="3.10.450.50">
    <property type="match status" value="2"/>
</dbReference>
<keyword evidence="3" id="KW-1185">Reference proteome</keyword>
<gene>
    <name evidence="2" type="ORF">VQ7734_00410</name>
</gene>
<protein>
    <submittedName>
        <fullName evidence="2">SnoaL-like domain protein</fullName>
    </submittedName>
</protein>
<feature type="domain" description="SnoaL-like" evidence="1">
    <location>
        <begin position="71"/>
        <end position="167"/>
    </location>
</feature>
<accession>A0A1M7YQ32</accession>
<proteinExistence type="predicted"/>
<dbReference type="InterPro" id="IPR009959">
    <property type="entry name" value="Cyclase_SnoaL-like"/>
</dbReference>
<evidence type="ECO:0000259" key="1">
    <source>
        <dbReference type="Pfam" id="PF12680"/>
    </source>
</evidence>
<dbReference type="GO" id="GO:0030638">
    <property type="term" value="P:polyketide metabolic process"/>
    <property type="evidence" value="ECO:0007669"/>
    <property type="project" value="InterPro"/>
</dbReference>
<evidence type="ECO:0000313" key="2">
    <source>
        <dbReference type="EMBL" id="SHO54694.1"/>
    </source>
</evidence>